<dbReference type="KEGG" id="vfi:VF_A0872"/>
<evidence type="ECO:0000313" key="2">
    <source>
        <dbReference type="Proteomes" id="UP000000537"/>
    </source>
</evidence>
<protein>
    <submittedName>
        <fullName evidence="1">Toxin coregulated pilus outer membrane protein TcpC</fullName>
    </submittedName>
</protein>
<reference evidence="1 2" key="1">
    <citation type="journal article" date="2005" name="Proc. Natl. Acad. Sci. U.S.A.">
        <title>Complete genome sequence of Vibrio fischeri: a symbiotic bacterium with pathogenic congeners.</title>
        <authorList>
            <person name="Ruby E.G."/>
            <person name="Urbanowski M."/>
            <person name="Campbell J."/>
            <person name="Dunn A."/>
            <person name="Faini M."/>
            <person name="Gunsalus R."/>
            <person name="Lostroh P."/>
            <person name="Lupp C."/>
            <person name="McCann J."/>
            <person name="Millikan D."/>
            <person name="Schaefer A."/>
            <person name="Stabb E."/>
            <person name="Stevens A."/>
            <person name="Visick K."/>
            <person name="Whistler C."/>
            <person name="Greenberg E.P."/>
        </authorList>
    </citation>
    <scope>NUCLEOTIDE SEQUENCE [LARGE SCALE GENOMIC DNA]</scope>
    <source>
        <strain evidence="2">ATCC 700601 / ES114</strain>
    </source>
</reference>
<keyword evidence="2" id="KW-1185">Reference proteome</keyword>
<dbReference type="PATRIC" id="fig|312309.11.peg.3472"/>
<dbReference type="OrthoDB" id="5918481at2"/>
<dbReference type="Proteomes" id="UP000000537">
    <property type="component" value="Chromosome II"/>
</dbReference>
<gene>
    <name evidence="1" type="primary">tcpC</name>
    <name evidence="1" type="ordered locus">VF_A0872</name>
</gene>
<sequence>MKKKALILIISILSGCSSTNMSDKNENSLDLIVDKEIESRNLRTSNFSIFDNSYYSVYENNNDSKNKDIPVSFYSVEPMTIYEVLDIIELQFKMPYYMSDILSLTEEEKKLYNDRKKITFDGSLDNFFKYLGKVYGLDIVVDDFDALKVSYFQTKMYSLDQFIDGNKSSASLSVGSGATSGGFSASSESSVESDTWEKIENYLDDVVGENGSSTILEDFSLVKITARPWIISEVDQLFDRLKAESQMQVSVQYRIISLSKSKLSQLAAKFGLDSKGNDFTITSELVDSVALNAAGGGLSFAKRSVSGRLDAVVKYLAQDVVSEGHFVGLPNRIMPINLTTTSSYISEVEKVDNENVDKSTTSLKTSEIKTGLSMLILPKVLEDGRIQLTSGFTKKQLIAMDTVSGVQLPTVDENETLSTVTLDSGDVELITLYKGNSNNSAQAAQLLGLGQTSSEDDQVIAVLIGADSYKLASSVSKRGLYDNR</sequence>
<accession>Q5DZ54</accession>
<dbReference type="PROSITE" id="PS51257">
    <property type="entry name" value="PROKAR_LIPOPROTEIN"/>
    <property type="match status" value="1"/>
</dbReference>
<name>Q5DZ54_ALIF1</name>
<reference evidence="1 2" key="2">
    <citation type="journal article" date="2008" name="BMC Genomics">
        <title>Comparative genomics-based investigation of resequencing targets in Vibrio fischeri: focus on point miscalls and artefactual expansions.</title>
        <authorList>
            <person name="Mandel M.J."/>
            <person name="Stabb E.V."/>
            <person name="Ruby E.G."/>
        </authorList>
    </citation>
    <scope>NUCLEOTIDE SEQUENCE [LARGE SCALE GENOMIC DNA]</scope>
    <source>
        <strain evidence="2">ATCC 700601 / ES114</strain>
    </source>
</reference>
<dbReference type="eggNOG" id="COG4796">
    <property type="taxonomic scope" value="Bacteria"/>
</dbReference>
<proteinExistence type="predicted"/>
<dbReference type="RefSeq" id="WP_011263689.1">
    <property type="nucleotide sequence ID" value="NC_006841.2"/>
</dbReference>
<dbReference type="HOGENOM" id="CLU_563760_0_0_6"/>
<evidence type="ECO:0000313" key="1">
    <source>
        <dbReference type="EMBL" id="AAW87942.1"/>
    </source>
</evidence>
<dbReference type="STRING" id="312309.VF_A0872"/>
<dbReference type="EnsemblBacteria" id="AAW87942">
    <property type="protein sequence ID" value="AAW87942"/>
    <property type="gene ID" value="VF_A0872"/>
</dbReference>
<dbReference type="EMBL" id="CP000021">
    <property type="protein sequence ID" value="AAW87942.1"/>
    <property type="molecule type" value="Genomic_DNA"/>
</dbReference>
<dbReference type="AlphaFoldDB" id="Q5DZ54"/>
<organism evidence="1 2">
    <name type="scientific">Aliivibrio fischeri (strain ATCC 700601 / ES114)</name>
    <name type="common">Vibrio fischeri</name>
    <dbReference type="NCBI Taxonomy" id="312309"/>
    <lineage>
        <taxon>Bacteria</taxon>
        <taxon>Pseudomonadati</taxon>
        <taxon>Pseudomonadota</taxon>
        <taxon>Gammaproteobacteria</taxon>
        <taxon>Vibrionales</taxon>
        <taxon>Vibrionaceae</taxon>
        <taxon>Aliivibrio</taxon>
    </lineage>
</organism>
<dbReference type="GeneID" id="54166190"/>